<dbReference type="RefSeq" id="WP_110750548.1">
    <property type="nucleotide sequence ID" value="NZ_QJTF01000006.1"/>
</dbReference>
<dbReference type="Proteomes" id="UP000247454">
    <property type="component" value="Unassembled WGS sequence"/>
</dbReference>
<dbReference type="OrthoDB" id="8452087at2"/>
<evidence type="ECO:0000313" key="1">
    <source>
        <dbReference type="EMBL" id="PYE88772.1"/>
    </source>
</evidence>
<accession>A0A318TCG8</accession>
<gene>
    <name evidence="1" type="ORF">C7477_106145</name>
</gene>
<protein>
    <submittedName>
        <fullName evidence="1">Uncharacterized protein</fullName>
    </submittedName>
</protein>
<organism evidence="1 2">
    <name type="scientific">Phyllobacterium leguminum</name>
    <dbReference type="NCBI Taxonomy" id="314237"/>
    <lineage>
        <taxon>Bacteria</taxon>
        <taxon>Pseudomonadati</taxon>
        <taxon>Pseudomonadota</taxon>
        <taxon>Alphaproteobacteria</taxon>
        <taxon>Hyphomicrobiales</taxon>
        <taxon>Phyllobacteriaceae</taxon>
        <taxon>Phyllobacterium</taxon>
    </lineage>
</organism>
<sequence>MYPAFMGCVQWALGTDEIIKRYRDETGDKFEFGKSGIEQMVDQATGADFAFFQRFSDWVEREIFGTPEMVHGGNGA</sequence>
<evidence type="ECO:0000313" key="2">
    <source>
        <dbReference type="Proteomes" id="UP000247454"/>
    </source>
</evidence>
<dbReference type="AlphaFoldDB" id="A0A318TCG8"/>
<comment type="caution">
    <text evidence="1">The sequence shown here is derived from an EMBL/GenBank/DDBJ whole genome shotgun (WGS) entry which is preliminary data.</text>
</comment>
<keyword evidence="2" id="KW-1185">Reference proteome</keyword>
<dbReference type="EMBL" id="QJTF01000006">
    <property type="protein sequence ID" value="PYE88772.1"/>
    <property type="molecule type" value="Genomic_DNA"/>
</dbReference>
<proteinExistence type="predicted"/>
<name>A0A318TCG8_9HYPH</name>
<reference evidence="1 2" key="1">
    <citation type="submission" date="2018-06" db="EMBL/GenBank/DDBJ databases">
        <title>Genomic Encyclopedia of Type Strains, Phase III (KMG-III): the genomes of soil and plant-associated and newly described type strains.</title>
        <authorList>
            <person name="Whitman W."/>
        </authorList>
    </citation>
    <scope>NUCLEOTIDE SEQUENCE [LARGE SCALE GENOMIC DNA]</scope>
    <source>
        <strain evidence="1 2">ORS 1419</strain>
    </source>
</reference>